<evidence type="ECO:0000313" key="2">
    <source>
        <dbReference type="EMBL" id="PWG64454.1"/>
    </source>
</evidence>
<reference evidence="2 3" key="1">
    <citation type="journal article" date="2018" name="Int. J. Syst. Evol. Microbiol.">
        <title>Bifidobacterium callitrichidarum sp. nov. from the faeces of the emperor tamarin (Saguinus imperator).</title>
        <authorList>
            <person name="Modesto M."/>
            <person name="Michelini S."/>
            <person name="Sansosti M.C."/>
            <person name="De Filippo C."/>
            <person name="Cavalieri D."/>
            <person name="Qvirist L."/>
            <person name="Andlid T."/>
            <person name="Spiezio C."/>
            <person name="Sandri C."/>
            <person name="Pascarelli S."/>
            <person name="Sgorbati B."/>
            <person name="Mattarelli P."/>
        </authorList>
    </citation>
    <scope>NUCLEOTIDE SEQUENCE [LARGE SCALE GENOMIC DNA]</scope>
    <source>
        <strain evidence="2 3">TRI 5</strain>
    </source>
</reference>
<evidence type="ECO:0000256" key="1">
    <source>
        <dbReference type="SAM" id="Phobius"/>
    </source>
</evidence>
<name>A0A2U2N661_9BIFI</name>
<feature type="transmembrane region" description="Helical" evidence="1">
    <location>
        <begin position="252"/>
        <end position="271"/>
    </location>
</feature>
<feature type="transmembrane region" description="Helical" evidence="1">
    <location>
        <begin position="137"/>
        <end position="155"/>
    </location>
</feature>
<gene>
    <name evidence="2" type="ORF">DF196_08705</name>
</gene>
<proteinExistence type="predicted"/>
<dbReference type="AlphaFoldDB" id="A0A2U2N661"/>
<feature type="transmembrane region" description="Helical" evidence="1">
    <location>
        <begin position="421"/>
        <end position="440"/>
    </location>
</feature>
<feature type="transmembrane region" description="Helical" evidence="1">
    <location>
        <begin position="206"/>
        <end position="223"/>
    </location>
</feature>
<feature type="transmembrane region" description="Helical" evidence="1">
    <location>
        <begin position="29"/>
        <end position="48"/>
    </location>
</feature>
<accession>A0A2U2N661</accession>
<keyword evidence="1" id="KW-1133">Transmembrane helix</keyword>
<feature type="transmembrane region" description="Helical" evidence="1">
    <location>
        <begin position="54"/>
        <end position="72"/>
    </location>
</feature>
<comment type="caution">
    <text evidence="2">The sequence shown here is derived from an EMBL/GenBank/DDBJ whole genome shotgun (WGS) entry which is preliminary data.</text>
</comment>
<keyword evidence="1" id="KW-0472">Membrane</keyword>
<sequence>MKLRKTSRSWANFNVEQLKKLFQPSSRQAAWVLCAQAYFFFSYAFVYTFGLPRVLLYINDALNVLIFVFALYERKTTAKYTSLIIGLMVLYCSFGAVGGILNAEKPLALIWGYRNIVRYFMYFYTCIVFLKKSDLDIVLRVVSAVFWMSVPLCAAEKFLVQYPEGTIVGDMVGGVFWNFSGSNLPLNVVICLYMILITSRYFDKEITTRFFVITLAAATFMAATAELKVYFAEMVIILVAALIGKKLSLRSMVVLILGAVALMAASSYFILLNAGNSTTYANSYSLQGYLDYATRDTGYDGTGDLNRFTGIGTVADIIFHNEPLSLLFGIGLGNADYTNFFSTSFYSQHYSLHYQWFHAIWMFIENGYVGVILYIAIIVIAWCACSKYIPIGRTRTMVQVTCILMVVFFFYNITLRMEPTGYLLMLIMSIPYIYAMNSSINQRNTNTRKAIR</sequence>
<feature type="transmembrane region" description="Helical" evidence="1">
    <location>
        <begin position="109"/>
        <end position="130"/>
    </location>
</feature>
<keyword evidence="1" id="KW-0812">Transmembrane</keyword>
<organism evidence="2 3">
    <name type="scientific">Bifidobacterium callitrichidarum</name>
    <dbReference type="NCBI Taxonomy" id="2052941"/>
    <lineage>
        <taxon>Bacteria</taxon>
        <taxon>Bacillati</taxon>
        <taxon>Actinomycetota</taxon>
        <taxon>Actinomycetes</taxon>
        <taxon>Bifidobacteriales</taxon>
        <taxon>Bifidobacteriaceae</taxon>
        <taxon>Bifidobacterium</taxon>
    </lineage>
</organism>
<dbReference type="EMBL" id="QFFM01000017">
    <property type="protein sequence ID" value="PWG64454.1"/>
    <property type="molecule type" value="Genomic_DNA"/>
</dbReference>
<protein>
    <submittedName>
        <fullName evidence="2">3-phosphoshikimate 1-carboxyvinyltransferase</fullName>
    </submittedName>
</protein>
<dbReference type="Proteomes" id="UP000245876">
    <property type="component" value="Unassembled WGS sequence"/>
</dbReference>
<evidence type="ECO:0000313" key="3">
    <source>
        <dbReference type="Proteomes" id="UP000245876"/>
    </source>
</evidence>
<keyword evidence="2" id="KW-0808">Transferase</keyword>
<feature type="transmembrane region" description="Helical" evidence="1">
    <location>
        <begin position="175"/>
        <end position="197"/>
    </location>
</feature>
<feature type="transmembrane region" description="Helical" evidence="1">
    <location>
        <begin position="360"/>
        <end position="385"/>
    </location>
</feature>
<dbReference type="GO" id="GO:0016740">
    <property type="term" value="F:transferase activity"/>
    <property type="evidence" value="ECO:0007669"/>
    <property type="project" value="UniProtKB-KW"/>
</dbReference>
<feature type="transmembrane region" description="Helical" evidence="1">
    <location>
        <begin position="397"/>
        <end position="415"/>
    </location>
</feature>
<feature type="transmembrane region" description="Helical" evidence="1">
    <location>
        <begin position="84"/>
        <end position="103"/>
    </location>
</feature>
<keyword evidence="3" id="KW-1185">Reference proteome</keyword>